<keyword evidence="9" id="KW-0862">Zinc</keyword>
<evidence type="ECO:0000256" key="6">
    <source>
        <dbReference type="ARBA" id="ARBA00022692"/>
    </source>
</evidence>
<dbReference type="GO" id="GO:0016562">
    <property type="term" value="P:protein import into peroxisome matrix, receptor recycling"/>
    <property type="evidence" value="ECO:0007669"/>
    <property type="project" value="UniProtKB-ARBA"/>
</dbReference>
<comment type="similarity">
    <text evidence="3 16">Belongs to the pex2/pex10/pex12 family.</text>
</comment>
<evidence type="ECO:0000313" key="20">
    <source>
        <dbReference type="Proteomes" id="UP001217754"/>
    </source>
</evidence>
<dbReference type="InterPro" id="IPR017375">
    <property type="entry name" value="PEX12"/>
</dbReference>
<keyword evidence="12 16" id="KW-0472">Membrane</keyword>
<comment type="pathway">
    <text evidence="2">Protein modification; protein ubiquitination.</text>
</comment>
<comment type="function">
    <text evidence="16">Component of a retrotranslocation channel required for peroxisome organization by mediating export of the PEX5 receptor from peroxisomes to the cytosol, thereby promoting PEX5 recycling.</text>
</comment>
<accession>A0AAF0J8Q6</accession>
<reference evidence="19" key="1">
    <citation type="submission" date="2023-03" db="EMBL/GenBank/DDBJ databases">
        <title>Mating type loci evolution in Malassezia.</title>
        <authorList>
            <person name="Coelho M.A."/>
        </authorList>
    </citation>
    <scope>NUCLEOTIDE SEQUENCE</scope>
    <source>
        <strain evidence="19">CBS 9431</strain>
    </source>
</reference>
<dbReference type="GeneID" id="85223943"/>
<evidence type="ECO:0000256" key="2">
    <source>
        <dbReference type="ARBA" id="ARBA00004906"/>
    </source>
</evidence>
<dbReference type="GO" id="GO:0004842">
    <property type="term" value="F:ubiquitin-protein transferase activity"/>
    <property type="evidence" value="ECO:0007669"/>
    <property type="project" value="TreeGrafter"/>
</dbReference>
<sequence length="387" mass="44278">MDVLSSIDPTSSGGSQADPYRPSFFELIAQEQLSSLLKPAVRYVLTVLAQRNPRYLLRIVNRFDEIYALLMLAIDRHYLRTWNASFTENFYGLKRRRRPAVSTKRVEAAVSHQALQASQHLRPREVNLSLLALVGLPYLETKLTQYWEHLGGGVGTDDLLGDEPDQATFRGTDTDTSLRRRWEDAFRKGYPYAQVAYQLWMLAYNIGYLFNRMPYWRPWYRWMRVDIRRMQGDEQPLVAASDRPLPPLTKFPMLFSALLARRGAAFVFEMLKYALPASIFFFKFLEWWYSPNNPRRRRGDDDDASPRAQVKPPAPLQPSDDGAMVERPPTWKDPRILTSGVPDAALFADEDAPAALLHNSCPLCGVAPIQNPCVLATGYAFCYTCAR</sequence>
<comment type="subcellular location">
    <subcellularLocation>
        <location evidence="1">Peroxisome membrane</location>
        <topology evidence="1">Multi-pass membrane protein</topology>
    </subcellularLocation>
</comment>
<evidence type="ECO:0000256" key="8">
    <source>
        <dbReference type="ARBA" id="ARBA00022771"/>
    </source>
</evidence>
<evidence type="ECO:0000256" key="11">
    <source>
        <dbReference type="ARBA" id="ARBA00022989"/>
    </source>
</evidence>
<evidence type="ECO:0000256" key="4">
    <source>
        <dbReference type="ARBA" id="ARBA00018980"/>
    </source>
</evidence>
<dbReference type="EMBL" id="CP119958">
    <property type="protein sequence ID" value="WFD37350.1"/>
    <property type="molecule type" value="Genomic_DNA"/>
</dbReference>
<evidence type="ECO:0000256" key="17">
    <source>
        <dbReference type="SAM" id="MobiDB-lite"/>
    </source>
</evidence>
<dbReference type="GO" id="GO:0005778">
    <property type="term" value="C:peroxisomal membrane"/>
    <property type="evidence" value="ECO:0007669"/>
    <property type="project" value="UniProtKB-SubCell"/>
</dbReference>
<dbReference type="AlphaFoldDB" id="A0AAF0J8Q6"/>
<evidence type="ECO:0000256" key="5">
    <source>
        <dbReference type="ARBA" id="ARBA00022448"/>
    </source>
</evidence>
<dbReference type="RefSeq" id="XP_060120247.1">
    <property type="nucleotide sequence ID" value="XM_060264264.1"/>
</dbReference>
<dbReference type="GO" id="GO:0008270">
    <property type="term" value="F:zinc ion binding"/>
    <property type="evidence" value="ECO:0007669"/>
    <property type="project" value="UniProtKB-KW"/>
</dbReference>
<gene>
    <name evidence="19" type="primary">PEX12</name>
    <name evidence="19" type="ORF">MJAP1_000294</name>
</gene>
<evidence type="ECO:0000256" key="7">
    <source>
        <dbReference type="ARBA" id="ARBA00022723"/>
    </source>
</evidence>
<evidence type="ECO:0000256" key="9">
    <source>
        <dbReference type="ARBA" id="ARBA00022833"/>
    </source>
</evidence>
<evidence type="ECO:0000256" key="3">
    <source>
        <dbReference type="ARBA" id="ARBA00008704"/>
    </source>
</evidence>
<keyword evidence="10" id="KW-0653">Protein transport</keyword>
<comment type="subunit">
    <text evidence="15">Component of the PEX2-PEX10-PEX12 retrotranslocation channel, composed of PEX2, PEX10 and PEX12.</text>
</comment>
<keyword evidence="20" id="KW-1185">Reference proteome</keyword>
<name>A0AAF0J8Q6_9BASI</name>
<evidence type="ECO:0000256" key="12">
    <source>
        <dbReference type="ARBA" id="ARBA00023136"/>
    </source>
</evidence>
<dbReference type="InterPro" id="IPR006845">
    <property type="entry name" value="Pex_N"/>
</dbReference>
<protein>
    <recommendedName>
        <fullName evidence="4 16">Peroxisome assembly protein 12</fullName>
    </recommendedName>
    <alternativeName>
        <fullName evidence="14 16">Peroxin-12</fullName>
    </alternativeName>
</protein>
<keyword evidence="5" id="KW-0813">Transport</keyword>
<evidence type="ECO:0000256" key="13">
    <source>
        <dbReference type="ARBA" id="ARBA00023140"/>
    </source>
</evidence>
<organism evidence="19 20">
    <name type="scientific">Malassezia japonica</name>
    <dbReference type="NCBI Taxonomy" id="223818"/>
    <lineage>
        <taxon>Eukaryota</taxon>
        <taxon>Fungi</taxon>
        <taxon>Dikarya</taxon>
        <taxon>Basidiomycota</taxon>
        <taxon>Ustilaginomycotina</taxon>
        <taxon>Malasseziomycetes</taxon>
        <taxon>Malasseziales</taxon>
        <taxon>Malasseziaceae</taxon>
        <taxon>Malassezia</taxon>
    </lineage>
</organism>
<keyword evidence="19" id="KW-0436">Ligase</keyword>
<evidence type="ECO:0000256" key="1">
    <source>
        <dbReference type="ARBA" id="ARBA00004585"/>
    </source>
</evidence>
<keyword evidence="8" id="KW-0863">Zinc-finger</keyword>
<evidence type="ECO:0000256" key="16">
    <source>
        <dbReference type="PIRNR" id="PIRNR038074"/>
    </source>
</evidence>
<dbReference type="PANTHER" id="PTHR12888:SF0">
    <property type="entry name" value="PEROXISOME ASSEMBLY PROTEIN 12"/>
    <property type="match status" value="1"/>
</dbReference>
<evidence type="ECO:0000256" key="14">
    <source>
        <dbReference type="ARBA" id="ARBA00029692"/>
    </source>
</evidence>
<evidence type="ECO:0000256" key="10">
    <source>
        <dbReference type="ARBA" id="ARBA00022927"/>
    </source>
</evidence>
<evidence type="ECO:0000259" key="18">
    <source>
        <dbReference type="Pfam" id="PF04757"/>
    </source>
</evidence>
<keyword evidence="13 16" id="KW-0576">Peroxisome</keyword>
<keyword evidence="6" id="KW-0812">Transmembrane</keyword>
<feature type="region of interest" description="Disordered" evidence="17">
    <location>
        <begin position="296"/>
        <end position="334"/>
    </location>
</feature>
<dbReference type="Proteomes" id="UP001217754">
    <property type="component" value="Chromosome 1"/>
</dbReference>
<keyword evidence="7" id="KW-0479">Metal-binding</keyword>
<keyword evidence="11" id="KW-1133">Transmembrane helix</keyword>
<dbReference type="GO" id="GO:0016874">
    <property type="term" value="F:ligase activity"/>
    <property type="evidence" value="ECO:0007669"/>
    <property type="project" value="UniProtKB-KW"/>
</dbReference>
<evidence type="ECO:0000313" key="19">
    <source>
        <dbReference type="EMBL" id="WFD37350.1"/>
    </source>
</evidence>
<proteinExistence type="inferred from homology"/>
<dbReference type="PIRSF" id="PIRSF038074">
    <property type="entry name" value="Peroxisome_assembly_p12"/>
    <property type="match status" value="1"/>
</dbReference>
<dbReference type="GO" id="GO:0006513">
    <property type="term" value="P:protein monoubiquitination"/>
    <property type="evidence" value="ECO:0007669"/>
    <property type="project" value="TreeGrafter"/>
</dbReference>
<dbReference type="PANTHER" id="PTHR12888">
    <property type="entry name" value="PEROXISOME ASSEMBLY PROTEIN 12 PEROXIN-12"/>
    <property type="match status" value="1"/>
</dbReference>
<dbReference type="GO" id="GO:1990429">
    <property type="term" value="C:peroxisomal importomer complex"/>
    <property type="evidence" value="ECO:0007669"/>
    <property type="project" value="TreeGrafter"/>
</dbReference>
<feature type="domain" description="Pex N-terminal" evidence="18">
    <location>
        <begin position="30"/>
        <end position="290"/>
    </location>
</feature>
<dbReference type="Pfam" id="PF04757">
    <property type="entry name" value="Pex2_Pex12"/>
    <property type="match status" value="1"/>
</dbReference>
<evidence type="ECO:0000256" key="15">
    <source>
        <dbReference type="ARBA" id="ARBA00034505"/>
    </source>
</evidence>